<organism evidence="2 3">
    <name type="scientific">Pseudolactococcus raffinolactis</name>
    <dbReference type="NCBI Taxonomy" id="1366"/>
    <lineage>
        <taxon>Bacteria</taxon>
        <taxon>Bacillati</taxon>
        <taxon>Bacillota</taxon>
        <taxon>Bacilli</taxon>
        <taxon>Lactobacillales</taxon>
        <taxon>Streptococcaceae</taxon>
        <taxon>Pseudolactococcus</taxon>
    </lineage>
</organism>
<dbReference type="EMBL" id="CP047628">
    <property type="protein sequence ID" value="QIW57597.1"/>
    <property type="molecule type" value="Genomic_DNA"/>
</dbReference>
<gene>
    <name evidence="2" type="ORF">GU334_01110</name>
</gene>
<feature type="transmembrane region" description="Helical" evidence="1">
    <location>
        <begin position="56"/>
        <end position="77"/>
    </location>
</feature>
<evidence type="ECO:0000313" key="3">
    <source>
        <dbReference type="Proteomes" id="UP000501558"/>
    </source>
</evidence>
<protein>
    <submittedName>
        <fullName evidence="2">Uncharacterized protein</fullName>
    </submittedName>
</protein>
<proteinExistence type="predicted"/>
<name>A0AAE6YJS3_9LACT</name>
<reference evidence="2 3" key="1">
    <citation type="submission" date="2019-12" db="EMBL/GenBank/DDBJ databases">
        <title>Whole genome sequences of Lactococcus raffinolactis strains isolated from sewage.</title>
        <authorList>
            <person name="Ybazeta G."/>
            <person name="Ross M."/>
            <person name="Brabant-Kirwan D."/>
            <person name="Saleh M."/>
            <person name="Dillon J.A."/>
            <person name="Splinter K."/>
            <person name="Nokhbeh R."/>
        </authorList>
    </citation>
    <scope>NUCLEOTIDE SEQUENCE [LARGE SCALE GENOMIC DNA]</scope>
    <source>
        <strain evidence="2 3">Lr_19_14</strain>
    </source>
</reference>
<keyword evidence="1" id="KW-1133">Transmembrane helix</keyword>
<keyword evidence="1" id="KW-0812">Transmembrane</keyword>
<feature type="transmembrane region" description="Helical" evidence="1">
    <location>
        <begin position="28"/>
        <end position="50"/>
    </location>
</feature>
<dbReference type="AlphaFoldDB" id="A0AAE6YJS3"/>
<sequence length="78" mass="8624">MVINLILQILTWIAYVKIDKRDDKGWRIFLLVIKILWLIGSVPATIGGLLSGASAIILIESVLNLVSGVFFILAFVVK</sequence>
<evidence type="ECO:0000256" key="1">
    <source>
        <dbReference type="SAM" id="Phobius"/>
    </source>
</evidence>
<accession>A0AAE6YJS3</accession>
<keyword evidence="1" id="KW-0472">Membrane</keyword>
<dbReference type="RefSeq" id="WP_167840986.1">
    <property type="nucleotide sequence ID" value="NZ_CP047628.1"/>
</dbReference>
<dbReference type="Proteomes" id="UP000501558">
    <property type="component" value="Chromosome"/>
</dbReference>
<keyword evidence="3" id="KW-1185">Reference proteome</keyword>
<evidence type="ECO:0000313" key="2">
    <source>
        <dbReference type="EMBL" id="QIW57597.1"/>
    </source>
</evidence>